<organism evidence="1 2">
    <name type="scientific">Gangjinia marincola</name>
    <dbReference type="NCBI Taxonomy" id="578463"/>
    <lineage>
        <taxon>Bacteria</taxon>
        <taxon>Pseudomonadati</taxon>
        <taxon>Bacteroidota</taxon>
        <taxon>Flavobacteriia</taxon>
        <taxon>Flavobacteriales</taxon>
        <taxon>Flavobacteriaceae</taxon>
        <taxon>Gangjinia</taxon>
    </lineage>
</organism>
<reference evidence="2" key="1">
    <citation type="journal article" date="2019" name="Int. J. Syst. Evol. Microbiol.">
        <title>The Global Catalogue of Microorganisms (GCM) 10K type strain sequencing project: providing services to taxonomists for standard genome sequencing and annotation.</title>
        <authorList>
            <consortium name="The Broad Institute Genomics Platform"/>
            <consortium name="The Broad Institute Genome Sequencing Center for Infectious Disease"/>
            <person name="Wu L."/>
            <person name="Ma J."/>
        </authorList>
    </citation>
    <scope>NUCLEOTIDE SEQUENCE [LARGE SCALE GENOMIC DNA]</scope>
    <source>
        <strain evidence="2">JCM 16082</strain>
    </source>
</reference>
<dbReference type="EMBL" id="BAAAFG010000013">
    <property type="protein sequence ID" value="GAA0872032.1"/>
    <property type="molecule type" value="Genomic_DNA"/>
</dbReference>
<keyword evidence="2" id="KW-1185">Reference proteome</keyword>
<name>A0ABP3XUP5_9FLAO</name>
<evidence type="ECO:0000313" key="1">
    <source>
        <dbReference type="EMBL" id="GAA0872032.1"/>
    </source>
</evidence>
<protein>
    <submittedName>
        <fullName evidence="1">Uncharacterized protein</fullName>
    </submittedName>
</protein>
<accession>A0ABP3XUP5</accession>
<gene>
    <name evidence="1" type="ORF">GCM10009117_11790</name>
</gene>
<evidence type="ECO:0000313" key="2">
    <source>
        <dbReference type="Proteomes" id="UP001500507"/>
    </source>
</evidence>
<dbReference type="Proteomes" id="UP001500507">
    <property type="component" value="Unassembled WGS sequence"/>
</dbReference>
<comment type="caution">
    <text evidence="1">The sequence shown here is derived from an EMBL/GenBank/DDBJ whole genome shotgun (WGS) entry which is preliminary data.</text>
</comment>
<proteinExistence type="predicted"/>
<sequence>MLDVEATDKGILIPRLTTAQRDAITLPATYLIIFNTDELGLQFNFGTPQDPKWSTILSNAERGSRGSLNYNAPTPTSGQPTTFTGTTVNTGSPVIKKLDITTTASDLRDFVSTADNRLQYTGDVTRFFRVTYAVSFFASTNNVIWAFYVAKGDDEAVEPILLEDTKSYVLTTGTGNDITIPVVGSIELAPGDYIETWAERYQGGGNTNSTISLEVISLNLVID</sequence>